<accession>A0AAN6MPR2</accession>
<name>A0AAN6MPR2_9PEZI</name>
<sequence length="214" mass="22937">MKSKVKAAERDDLLSAILQSASTVTSPCSSCKTRGLVCKVSPAVSSACYACVRNHQSFCDAQGISAQQLRKIVAQHGKVESELEKAEAELLASVAKVNRLRSQKRMWFDKMTRAISRGIDTVEELERVEREESEALAAAKASGRAPSSEVCCSLGHVAGAIARQLPMTPHAFFAPIPDPAEYATSWPAFRAAAAARNLTLSAGMNKGFVADARL</sequence>
<keyword evidence="1" id="KW-0175">Coiled coil</keyword>
<dbReference type="EMBL" id="MU855410">
    <property type="protein sequence ID" value="KAK3904168.1"/>
    <property type="molecule type" value="Genomic_DNA"/>
</dbReference>
<keyword evidence="3" id="KW-1185">Reference proteome</keyword>
<comment type="caution">
    <text evidence="2">The sequence shown here is derived from an EMBL/GenBank/DDBJ whole genome shotgun (WGS) entry which is preliminary data.</text>
</comment>
<organism evidence="2 3">
    <name type="scientific">Staphylotrichum tortipilum</name>
    <dbReference type="NCBI Taxonomy" id="2831512"/>
    <lineage>
        <taxon>Eukaryota</taxon>
        <taxon>Fungi</taxon>
        <taxon>Dikarya</taxon>
        <taxon>Ascomycota</taxon>
        <taxon>Pezizomycotina</taxon>
        <taxon>Sordariomycetes</taxon>
        <taxon>Sordariomycetidae</taxon>
        <taxon>Sordariales</taxon>
        <taxon>Chaetomiaceae</taxon>
        <taxon>Staphylotrichum</taxon>
    </lineage>
</organism>
<evidence type="ECO:0000256" key="1">
    <source>
        <dbReference type="SAM" id="Coils"/>
    </source>
</evidence>
<proteinExistence type="predicted"/>
<dbReference type="AlphaFoldDB" id="A0AAN6MPR2"/>
<reference evidence="2" key="1">
    <citation type="journal article" date="2023" name="Mol. Phylogenet. Evol.">
        <title>Genome-scale phylogeny and comparative genomics of the fungal order Sordariales.</title>
        <authorList>
            <person name="Hensen N."/>
            <person name="Bonometti L."/>
            <person name="Westerberg I."/>
            <person name="Brannstrom I.O."/>
            <person name="Guillou S."/>
            <person name="Cros-Aarteil S."/>
            <person name="Calhoun S."/>
            <person name="Haridas S."/>
            <person name="Kuo A."/>
            <person name="Mondo S."/>
            <person name="Pangilinan J."/>
            <person name="Riley R."/>
            <person name="LaButti K."/>
            <person name="Andreopoulos B."/>
            <person name="Lipzen A."/>
            <person name="Chen C."/>
            <person name="Yan M."/>
            <person name="Daum C."/>
            <person name="Ng V."/>
            <person name="Clum A."/>
            <person name="Steindorff A."/>
            <person name="Ohm R.A."/>
            <person name="Martin F."/>
            <person name="Silar P."/>
            <person name="Natvig D.O."/>
            <person name="Lalanne C."/>
            <person name="Gautier V."/>
            <person name="Ament-Velasquez S.L."/>
            <person name="Kruys A."/>
            <person name="Hutchinson M.I."/>
            <person name="Powell A.J."/>
            <person name="Barry K."/>
            <person name="Miller A.N."/>
            <person name="Grigoriev I.V."/>
            <person name="Debuchy R."/>
            <person name="Gladieux P."/>
            <person name="Hiltunen Thoren M."/>
            <person name="Johannesson H."/>
        </authorList>
    </citation>
    <scope>NUCLEOTIDE SEQUENCE</scope>
    <source>
        <strain evidence="2">CBS 103.79</strain>
    </source>
</reference>
<evidence type="ECO:0000313" key="3">
    <source>
        <dbReference type="Proteomes" id="UP001303889"/>
    </source>
</evidence>
<evidence type="ECO:0000313" key="2">
    <source>
        <dbReference type="EMBL" id="KAK3904168.1"/>
    </source>
</evidence>
<protein>
    <submittedName>
        <fullName evidence="2">Uncharacterized protein</fullName>
    </submittedName>
</protein>
<reference evidence="2" key="2">
    <citation type="submission" date="2023-05" db="EMBL/GenBank/DDBJ databases">
        <authorList>
            <consortium name="Lawrence Berkeley National Laboratory"/>
            <person name="Steindorff A."/>
            <person name="Hensen N."/>
            <person name="Bonometti L."/>
            <person name="Westerberg I."/>
            <person name="Brannstrom I.O."/>
            <person name="Guillou S."/>
            <person name="Cros-Aarteil S."/>
            <person name="Calhoun S."/>
            <person name="Haridas S."/>
            <person name="Kuo A."/>
            <person name="Mondo S."/>
            <person name="Pangilinan J."/>
            <person name="Riley R."/>
            <person name="Labutti K."/>
            <person name="Andreopoulos B."/>
            <person name="Lipzen A."/>
            <person name="Chen C."/>
            <person name="Yanf M."/>
            <person name="Daum C."/>
            <person name="Ng V."/>
            <person name="Clum A."/>
            <person name="Ohm R."/>
            <person name="Martin F."/>
            <person name="Silar P."/>
            <person name="Natvig D."/>
            <person name="Lalanne C."/>
            <person name="Gautier V."/>
            <person name="Ament-Velasquez S.L."/>
            <person name="Kruys A."/>
            <person name="Hutchinson M.I."/>
            <person name="Powell A.J."/>
            <person name="Barry K."/>
            <person name="Miller A.N."/>
            <person name="Grigoriev I.V."/>
            <person name="Debuchy R."/>
            <person name="Gladieux P."/>
            <person name="Thoren M.H."/>
            <person name="Johannesson H."/>
        </authorList>
    </citation>
    <scope>NUCLEOTIDE SEQUENCE</scope>
    <source>
        <strain evidence="2">CBS 103.79</strain>
    </source>
</reference>
<dbReference type="Proteomes" id="UP001303889">
    <property type="component" value="Unassembled WGS sequence"/>
</dbReference>
<feature type="coiled-coil region" evidence="1">
    <location>
        <begin position="69"/>
        <end position="142"/>
    </location>
</feature>
<gene>
    <name evidence="2" type="ORF">C8A05DRAFT_32056</name>
</gene>